<dbReference type="HOGENOM" id="CLU_1454635_0_0_1"/>
<keyword evidence="2" id="KW-1185">Reference proteome</keyword>
<dbReference type="InParanoid" id="H2AQH2"/>
<dbReference type="KEGG" id="kaf:KAFR_0B03260"/>
<dbReference type="EMBL" id="HE650822">
    <property type="protein sequence ID" value="CCF56622.1"/>
    <property type="molecule type" value="Genomic_DNA"/>
</dbReference>
<protein>
    <submittedName>
        <fullName evidence="1">Uncharacterized protein</fullName>
    </submittedName>
</protein>
<dbReference type="AlphaFoldDB" id="H2AQH2"/>
<reference evidence="1 2" key="1">
    <citation type="journal article" date="2011" name="Proc. Natl. Acad. Sci. U.S.A.">
        <title>Evolutionary erosion of yeast sex chromosomes by mating-type switching accidents.</title>
        <authorList>
            <person name="Gordon J.L."/>
            <person name="Armisen D."/>
            <person name="Proux-Wera E."/>
            <person name="Oheigeartaigh S.S."/>
            <person name="Byrne K.P."/>
            <person name="Wolfe K.H."/>
        </authorList>
    </citation>
    <scope>NUCLEOTIDE SEQUENCE [LARGE SCALE GENOMIC DNA]</scope>
    <source>
        <strain evidence="2">ATCC 22294 / BCRC 22015 / CBS 2517 / CECT 1963 / NBRC 1671 / NRRL Y-8276</strain>
    </source>
</reference>
<gene>
    <name evidence="1" type="primary">KAFR0B03260</name>
    <name evidence="1" type="ORF">KAFR_0B03260</name>
</gene>
<dbReference type="GeneID" id="13883082"/>
<accession>H2AQH2</accession>
<organism evidence="1 2">
    <name type="scientific">Kazachstania africana (strain ATCC 22294 / BCRC 22015 / CBS 2517 / CECT 1963 / NBRC 1671 / NRRL Y-8276)</name>
    <name type="common">Yeast</name>
    <name type="synonym">Kluyveromyces africanus</name>
    <dbReference type="NCBI Taxonomy" id="1071382"/>
    <lineage>
        <taxon>Eukaryota</taxon>
        <taxon>Fungi</taxon>
        <taxon>Dikarya</taxon>
        <taxon>Ascomycota</taxon>
        <taxon>Saccharomycotina</taxon>
        <taxon>Saccharomycetes</taxon>
        <taxon>Saccharomycetales</taxon>
        <taxon>Saccharomycetaceae</taxon>
        <taxon>Kazachstania</taxon>
    </lineage>
</organism>
<sequence length="186" mass="19955">MNTRKKLNEYGLVEIASNGDITYKTDFVNLKDRFANISLSYTTEQSISNDTLYYCNATKITDVYSDFGVKNFSIAAQPSEIANLIKYGVNGSNVGSILTDYTFSTTFNYTIYDTDNNTVAATISYASSNTINYLNQAVATASATVTSSSSATASSSSSKSKNEAAGVKATSFGTGIFTFLISALFL</sequence>
<dbReference type="RefSeq" id="XP_003955757.1">
    <property type="nucleotide sequence ID" value="XM_003955708.1"/>
</dbReference>
<dbReference type="eggNOG" id="ENOG502QRZZ">
    <property type="taxonomic scope" value="Eukaryota"/>
</dbReference>
<name>H2AQH2_KAZAF</name>
<dbReference type="Proteomes" id="UP000005220">
    <property type="component" value="Chromosome 2"/>
</dbReference>
<proteinExistence type="predicted"/>
<evidence type="ECO:0000313" key="1">
    <source>
        <dbReference type="EMBL" id="CCF56622.1"/>
    </source>
</evidence>
<evidence type="ECO:0000313" key="2">
    <source>
        <dbReference type="Proteomes" id="UP000005220"/>
    </source>
</evidence>